<reference evidence="2 3" key="1">
    <citation type="submission" date="2019-04" db="EMBL/GenBank/DDBJ databases">
        <title>An improved genome assembly and genetic linkage map for asparagus bean, Vigna unguiculata ssp. sesquipedialis.</title>
        <authorList>
            <person name="Xia Q."/>
            <person name="Zhang R."/>
            <person name="Dong Y."/>
        </authorList>
    </citation>
    <scope>NUCLEOTIDE SEQUENCE [LARGE SCALE GENOMIC DNA]</scope>
    <source>
        <tissue evidence="2">Leaf</tissue>
    </source>
</reference>
<sequence>MLALVVVSIALQSHCQWVSPYHAQGYSQPIIQPTTKNKEKNSHKAILAPVLAQARRPHSDEKGSLAQASLFRLDESSNNGTVALSRFLCETSSLERNELSPKTGARRLSNNSHKYLRGFLILSLRRDPLAWARISYFLHYSSRPTQRFIKSNAQYMFISF</sequence>
<proteinExistence type="predicted"/>
<name>A0A4D6ND06_VIGUN</name>
<organism evidence="2 3">
    <name type="scientific">Vigna unguiculata</name>
    <name type="common">Cowpea</name>
    <dbReference type="NCBI Taxonomy" id="3917"/>
    <lineage>
        <taxon>Eukaryota</taxon>
        <taxon>Viridiplantae</taxon>
        <taxon>Streptophyta</taxon>
        <taxon>Embryophyta</taxon>
        <taxon>Tracheophyta</taxon>
        <taxon>Spermatophyta</taxon>
        <taxon>Magnoliopsida</taxon>
        <taxon>eudicotyledons</taxon>
        <taxon>Gunneridae</taxon>
        <taxon>Pentapetalae</taxon>
        <taxon>rosids</taxon>
        <taxon>fabids</taxon>
        <taxon>Fabales</taxon>
        <taxon>Fabaceae</taxon>
        <taxon>Papilionoideae</taxon>
        <taxon>50 kb inversion clade</taxon>
        <taxon>NPAAA clade</taxon>
        <taxon>indigoferoid/millettioid clade</taxon>
        <taxon>Phaseoleae</taxon>
        <taxon>Vigna</taxon>
    </lineage>
</organism>
<evidence type="ECO:0000313" key="3">
    <source>
        <dbReference type="Proteomes" id="UP000501690"/>
    </source>
</evidence>
<evidence type="ECO:0000313" key="2">
    <source>
        <dbReference type="EMBL" id="QCE10792.1"/>
    </source>
</evidence>
<dbReference type="AlphaFoldDB" id="A0A4D6ND06"/>
<evidence type="ECO:0008006" key="4">
    <source>
        <dbReference type="Google" id="ProtNLM"/>
    </source>
</evidence>
<feature type="chain" id="PRO_5020033988" description="Secreted protein" evidence="1">
    <location>
        <begin position="16"/>
        <end position="160"/>
    </location>
</feature>
<feature type="signal peptide" evidence="1">
    <location>
        <begin position="1"/>
        <end position="15"/>
    </location>
</feature>
<dbReference type="Proteomes" id="UP000501690">
    <property type="component" value="Linkage Group LG10"/>
</dbReference>
<keyword evidence="1" id="KW-0732">Signal</keyword>
<accession>A0A4D6ND06</accession>
<gene>
    <name evidence="2" type="ORF">DEO72_LG10g2024</name>
</gene>
<evidence type="ECO:0000256" key="1">
    <source>
        <dbReference type="SAM" id="SignalP"/>
    </source>
</evidence>
<keyword evidence="3" id="KW-1185">Reference proteome</keyword>
<protein>
    <recommendedName>
        <fullName evidence="4">Secreted protein</fullName>
    </recommendedName>
</protein>
<dbReference type="EMBL" id="CP039354">
    <property type="protein sequence ID" value="QCE10792.1"/>
    <property type="molecule type" value="Genomic_DNA"/>
</dbReference>